<feature type="non-terminal residue" evidence="1">
    <location>
        <position position="1"/>
    </location>
</feature>
<gene>
    <name evidence="1" type="ORF">KIPB_014745</name>
</gene>
<dbReference type="AlphaFoldDB" id="A0A9K3D969"/>
<keyword evidence="2" id="KW-1185">Reference proteome</keyword>
<protein>
    <submittedName>
        <fullName evidence="1">Uncharacterized protein</fullName>
    </submittedName>
</protein>
<reference evidence="1 2" key="1">
    <citation type="journal article" date="2018" name="PLoS ONE">
        <title>The draft genome of Kipferlia bialata reveals reductive genome evolution in fornicate parasites.</title>
        <authorList>
            <person name="Tanifuji G."/>
            <person name="Takabayashi S."/>
            <person name="Kume K."/>
            <person name="Takagi M."/>
            <person name="Nakayama T."/>
            <person name="Kamikawa R."/>
            <person name="Inagaki Y."/>
            <person name="Hashimoto T."/>
        </authorList>
    </citation>
    <scope>NUCLEOTIDE SEQUENCE [LARGE SCALE GENOMIC DNA]</scope>
    <source>
        <strain evidence="1">NY0173</strain>
    </source>
</reference>
<dbReference type="EMBL" id="BDIP01007779">
    <property type="protein sequence ID" value="GIQ91473.1"/>
    <property type="molecule type" value="Genomic_DNA"/>
</dbReference>
<name>A0A9K3D969_9EUKA</name>
<evidence type="ECO:0000313" key="1">
    <source>
        <dbReference type="EMBL" id="GIQ91473.1"/>
    </source>
</evidence>
<organism evidence="1 2">
    <name type="scientific">Kipferlia bialata</name>
    <dbReference type="NCBI Taxonomy" id="797122"/>
    <lineage>
        <taxon>Eukaryota</taxon>
        <taxon>Metamonada</taxon>
        <taxon>Carpediemonas-like organisms</taxon>
        <taxon>Kipferlia</taxon>
    </lineage>
</organism>
<evidence type="ECO:0000313" key="2">
    <source>
        <dbReference type="Proteomes" id="UP000265618"/>
    </source>
</evidence>
<accession>A0A9K3D969</accession>
<dbReference type="Proteomes" id="UP000265618">
    <property type="component" value="Unassembled WGS sequence"/>
</dbReference>
<sequence>MYQGDMPARWNDRDSQ</sequence>
<comment type="caution">
    <text evidence="1">The sequence shown here is derived from an EMBL/GenBank/DDBJ whole genome shotgun (WGS) entry which is preliminary data.</text>
</comment>
<proteinExistence type="predicted"/>